<sequence length="217" mass="22193">MRIAVTGATGRTGVHVVRALRGSDHEVVAVVRDEAKARDVLADAVAAGGVEVRTADVTDAASLTRAVAGCDGVVSALGPVKGSPPDLMTRAASAALDAVRALPRRRLVWLTGAGVRRPGDTPGVADRLIVTIMSVVASRTLQDSREAVTRVVAAGDVDWTVVRAPRLTDGPPAGRRRVADRVGGGHGTTLPRADLGPYLAGLVVSDGQLRAAPVVSA</sequence>
<feature type="region of interest" description="Disordered" evidence="1">
    <location>
        <begin position="168"/>
        <end position="190"/>
    </location>
</feature>
<reference evidence="4" key="1">
    <citation type="journal article" date="2019" name="Int. J. Syst. Evol. Microbiol.">
        <title>The Global Catalogue of Microorganisms (GCM) 10K type strain sequencing project: providing services to taxonomists for standard genome sequencing and annotation.</title>
        <authorList>
            <consortium name="The Broad Institute Genomics Platform"/>
            <consortium name="The Broad Institute Genome Sequencing Center for Infectious Disease"/>
            <person name="Wu L."/>
            <person name="Ma J."/>
        </authorList>
    </citation>
    <scope>NUCLEOTIDE SEQUENCE [LARGE SCALE GENOMIC DNA]</scope>
    <source>
        <strain evidence="4">CCUG 43114</strain>
    </source>
</reference>
<dbReference type="Gene3D" id="3.40.50.720">
    <property type="entry name" value="NAD(P)-binding Rossmann-like Domain"/>
    <property type="match status" value="1"/>
</dbReference>
<dbReference type="RefSeq" id="WP_340270582.1">
    <property type="nucleotide sequence ID" value="NZ_JBBEOG010000007.1"/>
</dbReference>
<evidence type="ECO:0000256" key="1">
    <source>
        <dbReference type="SAM" id="MobiDB-lite"/>
    </source>
</evidence>
<dbReference type="Pfam" id="PF13460">
    <property type="entry name" value="NAD_binding_10"/>
    <property type="match status" value="1"/>
</dbReference>
<dbReference type="EMBL" id="JBHSLD010000009">
    <property type="protein sequence ID" value="MFC5381172.1"/>
    <property type="molecule type" value="Genomic_DNA"/>
</dbReference>
<evidence type="ECO:0000259" key="2">
    <source>
        <dbReference type="Pfam" id="PF13460"/>
    </source>
</evidence>
<dbReference type="Proteomes" id="UP001596122">
    <property type="component" value="Unassembled WGS sequence"/>
</dbReference>
<gene>
    <name evidence="3" type="ORF">ACFPJ6_10245</name>
</gene>
<keyword evidence="4" id="KW-1185">Reference proteome</keyword>
<protein>
    <submittedName>
        <fullName evidence="3">NAD(P)-dependent oxidoreductase</fullName>
    </submittedName>
</protein>
<comment type="caution">
    <text evidence="3">The sequence shown here is derived from an EMBL/GenBank/DDBJ whole genome shotgun (WGS) entry which is preliminary data.</text>
</comment>
<evidence type="ECO:0000313" key="4">
    <source>
        <dbReference type="Proteomes" id="UP001596122"/>
    </source>
</evidence>
<dbReference type="PANTHER" id="PTHR15020:SF11">
    <property type="entry name" value="OS06G0360300 PROTEIN"/>
    <property type="match status" value="1"/>
</dbReference>
<organism evidence="3 4">
    <name type="scientific">Aquipuribacter nitratireducens</name>
    <dbReference type="NCBI Taxonomy" id="650104"/>
    <lineage>
        <taxon>Bacteria</taxon>
        <taxon>Bacillati</taxon>
        <taxon>Actinomycetota</taxon>
        <taxon>Actinomycetes</taxon>
        <taxon>Micrococcales</taxon>
        <taxon>Intrasporangiaceae</taxon>
        <taxon>Aquipuribacter</taxon>
    </lineage>
</organism>
<dbReference type="InterPro" id="IPR016040">
    <property type="entry name" value="NAD(P)-bd_dom"/>
</dbReference>
<accession>A0ABW0GNZ5</accession>
<evidence type="ECO:0000313" key="3">
    <source>
        <dbReference type="EMBL" id="MFC5381172.1"/>
    </source>
</evidence>
<name>A0ABW0GNZ5_9MICO</name>
<dbReference type="SUPFAM" id="SSF51735">
    <property type="entry name" value="NAD(P)-binding Rossmann-fold domains"/>
    <property type="match status" value="1"/>
</dbReference>
<feature type="domain" description="NAD(P)-binding" evidence="2">
    <location>
        <begin position="7"/>
        <end position="202"/>
    </location>
</feature>
<proteinExistence type="predicted"/>
<dbReference type="InterPro" id="IPR036291">
    <property type="entry name" value="NAD(P)-bd_dom_sf"/>
</dbReference>
<dbReference type="PANTHER" id="PTHR15020">
    <property type="entry name" value="FLAVIN REDUCTASE-RELATED"/>
    <property type="match status" value="1"/>
</dbReference>